<dbReference type="Proteomes" id="UP000644660">
    <property type="component" value="Unassembled WGS sequence"/>
</dbReference>
<evidence type="ECO:0000313" key="8">
    <source>
        <dbReference type="EMBL" id="CAB4254989.1"/>
    </source>
</evidence>
<dbReference type="FunFam" id="1.25.40.10:FF:000049">
    <property type="entry name" value="Alpha-soluble NSF attachment protein-like"/>
    <property type="match status" value="1"/>
</dbReference>
<dbReference type="Gene3D" id="1.25.40.10">
    <property type="entry name" value="Tetratricopeptide repeat domain"/>
    <property type="match status" value="1"/>
</dbReference>
<evidence type="ECO:0000256" key="1">
    <source>
        <dbReference type="ARBA" id="ARBA00004170"/>
    </source>
</evidence>
<protein>
    <submittedName>
        <fullName evidence="8">Similar to Saccharomyces cerevisiae YBL050W SEC17 Peripheral membrane protein required for vesicular transport between ER and Golgi, the 'priming' step in homotypic vacuole fusion, and autophagy</fullName>
    </submittedName>
</protein>
<dbReference type="GO" id="GO:0005483">
    <property type="term" value="F:soluble NSF attachment protein activity"/>
    <property type="evidence" value="ECO:0007669"/>
    <property type="project" value="TreeGrafter"/>
</dbReference>
<sequence length="292" mass="32881">MSDPIELLHRAEKKGVPSSGFMKIFGGSDSYKLEEAADLCIQAANLYKLRKELKLAGDAFVKAAVFQIKAGNDDEASNIYTDAYKSYKSSGDATEATDALVCAVDLFTKKGQFRRAANFKFELGEMYEQDLNDYKKAIDSFETAAEWYSQDQAIALANKCWVRCADLKAMDNQYIEASNVFAKLIKNSIGNRLSQWSLKEYFLKKGLCELAATDAVAAERTLKEGQHEDPNFVDSREAILLQNLIECTNENDAERLGQCVFDFDKFNKLDKWKTTILLKVKENITEAEDDLL</sequence>
<dbReference type="GO" id="GO:0019905">
    <property type="term" value="F:syntaxin binding"/>
    <property type="evidence" value="ECO:0007669"/>
    <property type="project" value="TreeGrafter"/>
</dbReference>
<keyword evidence="5 7" id="KW-0653">Protein transport</keyword>
<keyword evidence="3 7" id="KW-0813">Transport</keyword>
<dbReference type="PANTHER" id="PTHR13768:SF8">
    <property type="entry name" value="ALPHA-SOLUBLE NSF ATTACHMENT PROTEIN"/>
    <property type="match status" value="1"/>
</dbReference>
<keyword evidence="9" id="KW-1185">Reference proteome</keyword>
<dbReference type="GO" id="GO:0006886">
    <property type="term" value="P:intracellular protein transport"/>
    <property type="evidence" value="ECO:0007669"/>
    <property type="project" value="UniProtKB-UniRule"/>
</dbReference>
<name>A0A8H2VG35_9SACH</name>
<evidence type="ECO:0000256" key="5">
    <source>
        <dbReference type="ARBA" id="ARBA00022927"/>
    </source>
</evidence>
<dbReference type="RefSeq" id="XP_041406833.1">
    <property type="nucleotide sequence ID" value="XM_041550899.1"/>
</dbReference>
<dbReference type="GeneID" id="64858016"/>
<dbReference type="EMBL" id="CAEFZW010000005">
    <property type="protein sequence ID" value="CAB4254989.1"/>
    <property type="molecule type" value="Genomic_DNA"/>
</dbReference>
<comment type="function">
    <text evidence="7">Required for vesicular transport between the endoplasmic reticulum and the Golgi apparatus.</text>
</comment>
<comment type="subcellular location">
    <subcellularLocation>
        <location evidence="1 7">Membrane</location>
        <topology evidence="1 7">Peripheral membrane protein</topology>
    </subcellularLocation>
</comment>
<evidence type="ECO:0000313" key="9">
    <source>
        <dbReference type="Proteomes" id="UP000644660"/>
    </source>
</evidence>
<proteinExistence type="inferred from homology"/>
<accession>A0A8H2VG35</accession>
<dbReference type="CDD" id="cd15832">
    <property type="entry name" value="SNAP"/>
    <property type="match status" value="1"/>
</dbReference>
<reference evidence="8 9" key="1">
    <citation type="submission" date="2020-05" db="EMBL/GenBank/DDBJ databases">
        <authorList>
            <person name="Casaregola S."/>
            <person name="Devillers H."/>
            <person name="Grondin C."/>
        </authorList>
    </citation>
    <scope>NUCLEOTIDE SEQUENCE [LARGE SCALE GENOMIC DNA]</scope>
    <source>
        <strain evidence="8 9">CLIB 1767</strain>
    </source>
</reference>
<dbReference type="PRINTS" id="PR00448">
    <property type="entry name" value="NSFATTACHMNT"/>
</dbReference>
<dbReference type="SUPFAM" id="SSF48452">
    <property type="entry name" value="TPR-like"/>
    <property type="match status" value="1"/>
</dbReference>
<evidence type="ECO:0000256" key="2">
    <source>
        <dbReference type="ARBA" id="ARBA00010050"/>
    </source>
</evidence>
<comment type="caution">
    <text evidence="8">The sequence shown here is derived from an EMBL/GenBank/DDBJ whole genome shotgun (WGS) entry which is preliminary data.</text>
</comment>
<dbReference type="GO" id="GO:0031201">
    <property type="term" value="C:SNARE complex"/>
    <property type="evidence" value="ECO:0007669"/>
    <property type="project" value="TreeGrafter"/>
</dbReference>
<dbReference type="InterPro" id="IPR000744">
    <property type="entry name" value="NSF_attach"/>
</dbReference>
<gene>
    <name evidence="8" type="ORF">KABA2_05S05852</name>
</gene>
<keyword evidence="6 7" id="KW-0472">Membrane</keyword>
<dbReference type="GO" id="GO:0035494">
    <property type="term" value="P:SNARE complex disassembly"/>
    <property type="evidence" value="ECO:0007669"/>
    <property type="project" value="TreeGrafter"/>
</dbReference>
<dbReference type="Pfam" id="PF14938">
    <property type="entry name" value="SNAP"/>
    <property type="match status" value="1"/>
</dbReference>
<dbReference type="GO" id="GO:0005774">
    <property type="term" value="C:vacuolar membrane"/>
    <property type="evidence" value="ECO:0007669"/>
    <property type="project" value="TreeGrafter"/>
</dbReference>
<dbReference type="InterPro" id="IPR011990">
    <property type="entry name" value="TPR-like_helical_dom_sf"/>
</dbReference>
<comment type="similarity">
    <text evidence="2 7">Belongs to the SNAP family.</text>
</comment>
<organism evidence="8 9">
    <name type="scientific">Maudiozyma barnettii</name>
    <dbReference type="NCBI Taxonomy" id="61262"/>
    <lineage>
        <taxon>Eukaryota</taxon>
        <taxon>Fungi</taxon>
        <taxon>Dikarya</taxon>
        <taxon>Ascomycota</taxon>
        <taxon>Saccharomycotina</taxon>
        <taxon>Saccharomycetes</taxon>
        <taxon>Saccharomycetales</taxon>
        <taxon>Saccharomycetaceae</taxon>
        <taxon>Maudiozyma</taxon>
    </lineage>
</organism>
<dbReference type="OrthoDB" id="9984275at2759"/>
<dbReference type="PANTHER" id="PTHR13768">
    <property type="entry name" value="SOLUBLE NSF ATTACHMENT PROTEIN SNAP"/>
    <property type="match status" value="1"/>
</dbReference>
<evidence type="ECO:0000256" key="3">
    <source>
        <dbReference type="ARBA" id="ARBA00022448"/>
    </source>
</evidence>
<evidence type="ECO:0000256" key="4">
    <source>
        <dbReference type="ARBA" id="ARBA00022892"/>
    </source>
</evidence>
<dbReference type="AlphaFoldDB" id="A0A8H2VG35"/>
<keyword evidence="4 7" id="KW-0931">ER-Golgi transport</keyword>
<evidence type="ECO:0000256" key="6">
    <source>
        <dbReference type="ARBA" id="ARBA00023136"/>
    </source>
</evidence>
<evidence type="ECO:0000256" key="7">
    <source>
        <dbReference type="RuleBase" id="RU367013"/>
    </source>
</evidence>